<dbReference type="EMBL" id="BK056595">
    <property type="protein sequence ID" value="DAF32263.1"/>
    <property type="molecule type" value="Genomic_DNA"/>
</dbReference>
<reference evidence="1" key="1">
    <citation type="journal article" date="2021" name="Proc. Natl. Acad. Sci. U.S.A.">
        <title>A Catalog of Tens of Thousands of Viruses from Human Metagenomes Reveals Hidden Associations with Chronic Diseases.</title>
        <authorList>
            <person name="Tisza M.J."/>
            <person name="Buck C.B."/>
        </authorList>
    </citation>
    <scope>NUCLEOTIDE SEQUENCE</scope>
    <source>
        <strain evidence="1">CtphE103</strain>
    </source>
</reference>
<evidence type="ECO:0000313" key="1">
    <source>
        <dbReference type="EMBL" id="DAF32263.1"/>
    </source>
</evidence>
<sequence>MGEPCMRCQTCGIECRTDSEHEVLKFICRNKQCPDFGHVMGEKAPDVAVMRVNYPVAVKENNPVGAQGVAGQ</sequence>
<name>A0A8S5RUX2_9CAUD</name>
<organism evidence="1">
    <name type="scientific">Ackermannviridae sp</name>
    <dbReference type="NCBI Taxonomy" id="2831612"/>
    <lineage>
        <taxon>Viruses</taxon>
        <taxon>Duplodnaviria</taxon>
        <taxon>Heunggongvirae</taxon>
        <taxon>Uroviricota</taxon>
        <taxon>Caudoviricetes</taxon>
        <taxon>Pantevenvirales</taxon>
        <taxon>Ackermannviridae</taxon>
    </lineage>
</organism>
<protein>
    <submittedName>
        <fullName evidence="1">Glycoprotein</fullName>
    </submittedName>
</protein>
<proteinExistence type="predicted"/>
<accession>A0A8S5RUX2</accession>